<evidence type="ECO:0000256" key="2">
    <source>
        <dbReference type="ARBA" id="ARBA00007786"/>
    </source>
</evidence>
<dbReference type="SMART" id="SM00856">
    <property type="entry name" value="PMEI"/>
    <property type="match status" value="1"/>
</dbReference>
<sequence length="209" mass="23026">MDYMLKLSAFLHVLVALLILQLCNHTNLCYSATPTLVPNKTYFNYITTSCNVTRYPKLCYKSLSIFAAKIKTNPKVLAQTALNVSLAATETTSVVLNRLSKTQGLNPAESAALRDCIELIDDSSYELQGSMREMRRLASENFSFGISNILTWASAALTNCVTCMDGFEGNDNIMDEEVKDSVLRHARKVCRLTSNSLALVNSYASGDQG</sequence>
<dbReference type="STRING" id="981085.W9QUF5"/>
<dbReference type="CDD" id="cd15798">
    <property type="entry name" value="PMEI-like_3"/>
    <property type="match status" value="1"/>
</dbReference>
<feature type="signal peptide" evidence="8">
    <location>
        <begin position="1"/>
        <end position="25"/>
    </location>
</feature>
<reference evidence="11" key="1">
    <citation type="submission" date="2013-01" db="EMBL/GenBank/DDBJ databases">
        <title>Draft Genome Sequence of a Mulberry Tree, Morus notabilis C.K. Schneid.</title>
        <authorList>
            <person name="He N."/>
            <person name="Zhao S."/>
        </authorList>
    </citation>
    <scope>NUCLEOTIDE SEQUENCE</scope>
</reference>
<dbReference type="KEGG" id="mnt:21401955"/>
<keyword evidence="6" id="KW-0325">Glycoprotein</keyword>
<evidence type="ECO:0000256" key="3">
    <source>
        <dbReference type="ARBA" id="ARBA00013229"/>
    </source>
</evidence>
<dbReference type="PANTHER" id="PTHR31080">
    <property type="entry name" value="PECTINESTERASE INHIBITOR-LIKE"/>
    <property type="match status" value="1"/>
</dbReference>
<dbReference type="NCBIfam" id="TIGR01614">
    <property type="entry name" value="PME_inhib"/>
    <property type="match status" value="1"/>
</dbReference>
<gene>
    <name evidence="10" type="ORF">L484_019000</name>
</gene>
<dbReference type="Gene3D" id="1.20.140.40">
    <property type="entry name" value="Invertase/pectin methylesterase inhibitor family protein"/>
    <property type="match status" value="1"/>
</dbReference>
<dbReference type="EMBL" id="KE344182">
    <property type="protein sequence ID" value="EXB54442.1"/>
    <property type="molecule type" value="Genomic_DNA"/>
</dbReference>
<evidence type="ECO:0000256" key="8">
    <source>
        <dbReference type="SAM" id="SignalP"/>
    </source>
</evidence>
<dbReference type="InterPro" id="IPR006501">
    <property type="entry name" value="Pectinesterase_inhib_dom"/>
</dbReference>
<feature type="chain" id="PRO_5004928928" description="pectinesterase" evidence="8">
    <location>
        <begin position="26"/>
        <end position="209"/>
    </location>
</feature>
<dbReference type="OrthoDB" id="1430376at2759"/>
<dbReference type="AlphaFoldDB" id="W9QUF5"/>
<dbReference type="Pfam" id="PF04043">
    <property type="entry name" value="PMEI"/>
    <property type="match status" value="1"/>
</dbReference>
<dbReference type="SUPFAM" id="SSF101148">
    <property type="entry name" value="Plant invertase/pectin methylesterase inhibitor"/>
    <property type="match status" value="1"/>
</dbReference>
<dbReference type="Proteomes" id="UP000030645">
    <property type="component" value="Unassembled WGS sequence"/>
</dbReference>
<comment type="similarity">
    <text evidence="2">In the C-terminal section; belongs to the pectinesterase family.</text>
</comment>
<comment type="similarity">
    <text evidence="7">Belongs to the PMEI family.</text>
</comment>
<keyword evidence="4 8" id="KW-0732">Signal</keyword>
<dbReference type="FunFam" id="1.20.140.40:FF:000010">
    <property type="entry name" value="Pectinesterase"/>
    <property type="match status" value="1"/>
</dbReference>
<evidence type="ECO:0000256" key="4">
    <source>
        <dbReference type="ARBA" id="ARBA00022729"/>
    </source>
</evidence>
<evidence type="ECO:0000313" key="10">
    <source>
        <dbReference type="EMBL" id="EXB54442.1"/>
    </source>
</evidence>
<protein>
    <recommendedName>
        <fullName evidence="3">pectinesterase</fullName>
        <ecNumber evidence="3">3.1.1.11</ecNumber>
    </recommendedName>
</protein>
<accession>W9QUF5</accession>
<evidence type="ECO:0000259" key="9">
    <source>
        <dbReference type="SMART" id="SM00856"/>
    </source>
</evidence>
<dbReference type="InterPro" id="IPR051955">
    <property type="entry name" value="PME_Inhibitor"/>
</dbReference>
<evidence type="ECO:0000256" key="5">
    <source>
        <dbReference type="ARBA" id="ARBA00023157"/>
    </source>
</evidence>
<evidence type="ECO:0000256" key="1">
    <source>
        <dbReference type="ARBA" id="ARBA00006027"/>
    </source>
</evidence>
<organism evidence="10 11">
    <name type="scientific">Morus notabilis</name>
    <dbReference type="NCBI Taxonomy" id="981085"/>
    <lineage>
        <taxon>Eukaryota</taxon>
        <taxon>Viridiplantae</taxon>
        <taxon>Streptophyta</taxon>
        <taxon>Embryophyta</taxon>
        <taxon>Tracheophyta</taxon>
        <taxon>Spermatophyta</taxon>
        <taxon>Magnoliopsida</taxon>
        <taxon>eudicotyledons</taxon>
        <taxon>Gunneridae</taxon>
        <taxon>Pentapetalae</taxon>
        <taxon>rosids</taxon>
        <taxon>fabids</taxon>
        <taxon>Rosales</taxon>
        <taxon>Moraceae</taxon>
        <taxon>Moreae</taxon>
        <taxon>Morus</taxon>
    </lineage>
</organism>
<dbReference type="PANTHER" id="PTHR31080:SF118">
    <property type="entry name" value="PECTINESTERASE INHIBITOR 10"/>
    <property type="match status" value="1"/>
</dbReference>
<dbReference type="GO" id="GO:0030599">
    <property type="term" value="F:pectinesterase activity"/>
    <property type="evidence" value="ECO:0007669"/>
    <property type="project" value="UniProtKB-EC"/>
</dbReference>
<name>W9QUF5_9ROSA</name>
<evidence type="ECO:0000313" key="11">
    <source>
        <dbReference type="Proteomes" id="UP000030645"/>
    </source>
</evidence>
<comment type="similarity">
    <text evidence="1">In the N-terminal section; belongs to the PMEI family.</text>
</comment>
<dbReference type="GO" id="GO:0004857">
    <property type="term" value="F:enzyme inhibitor activity"/>
    <property type="evidence" value="ECO:0007669"/>
    <property type="project" value="InterPro"/>
</dbReference>
<feature type="domain" description="Pectinesterase inhibitor" evidence="9">
    <location>
        <begin position="41"/>
        <end position="199"/>
    </location>
</feature>
<evidence type="ECO:0000256" key="6">
    <source>
        <dbReference type="ARBA" id="ARBA00023180"/>
    </source>
</evidence>
<dbReference type="EC" id="3.1.1.11" evidence="3"/>
<dbReference type="InterPro" id="IPR035513">
    <property type="entry name" value="Invertase/methylesterase_inhib"/>
</dbReference>
<evidence type="ECO:0000256" key="7">
    <source>
        <dbReference type="ARBA" id="ARBA00038471"/>
    </source>
</evidence>
<proteinExistence type="inferred from homology"/>
<keyword evidence="5" id="KW-1015">Disulfide bond</keyword>
<keyword evidence="11" id="KW-1185">Reference proteome</keyword>